<feature type="binding site" evidence="9">
    <location>
        <position position="17"/>
    </location>
    <ligand>
        <name>ATP</name>
        <dbReference type="ChEBI" id="CHEBI:30616"/>
    </ligand>
</feature>
<keyword evidence="6 9" id="KW-0460">Magnesium</keyword>
<proteinExistence type="inferred from homology"/>
<evidence type="ECO:0000256" key="9">
    <source>
        <dbReference type="HAMAP-Rule" id="MF_00151"/>
    </source>
</evidence>
<keyword evidence="3 9" id="KW-0548">Nucleotidyltransferase</keyword>
<evidence type="ECO:0000256" key="1">
    <source>
        <dbReference type="ARBA" id="ARBA00022490"/>
    </source>
</evidence>
<keyword evidence="1 9" id="KW-0963">Cytoplasm</keyword>
<evidence type="ECO:0000256" key="4">
    <source>
        <dbReference type="ARBA" id="ARBA00022741"/>
    </source>
</evidence>
<dbReference type="Pfam" id="PF01467">
    <property type="entry name" value="CTP_transf_like"/>
    <property type="match status" value="1"/>
</dbReference>
<name>A0ABN8BNS8_9LACO</name>
<feature type="binding site" evidence="9">
    <location>
        <position position="9"/>
    </location>
    <ligand>
        <name>substrate</name>
    </ligand>
</feature>
<comment type="catalytic activity">
    <reaction evidence="8 9">
        <text>(R)-4'-phosphopantetheine + ATP + H(+) = 3'-dephospho-CoA + diphosphate</text>
        <dbReference type="Rhea" id="RHEA:19801"/>
        <dbReference type="ChEBI" id="CHEBI:15378"/>
        <dbReference type="ChEBI" id="CHEBI:30616"/>
        <dbReference type="ChEBI" id="CHEBI:33019"/>
        <dbReference type="ChEBI" id="CHEBI:57328"/>
        <dbReference type="ChEBI" id="CHEBI:61723"/>
        <dbReference type="EC" id="2.7.7.3"/>
    </reaction>
</comment>
<feature type="binding site" evidence="9">
    <location>
        <position position="98"/>
    </location>
    <ligand>
        <name>ATP</name>
        <dbReference type="ChEBI" id="CHEBI:30616"/>
    </ligand>
</feature>
<feature type="binding site" evidence="9">
    <location>
        <begin position="88"/>
        <end position="90"/>
    </location>
    <ligand>
        <name>ATP</name>
        <dbReference type="ChEBI" id="CHEBI:30616"/>
    </ligand>
</feature>
<feature type="binding site" evidence="9">
    <location>
        <begin position="9"/>
        <end position="10"/>
    </location>
    <ligand>
        <name>ATP</name>
        <dbReference type="ChEBI" id="CHEBI:30616"/>
    </ligand>
</feature>
<comment type="subunit">
    <text evidence="9">Homohexamer.</text>
</comment>
<keyword evidence="7 9" id="KW-0173">Coenzyme A biosynthesis</keyword>
<dbReference type="CDD" id="cd02163">
    <property type="entry name" value="PPAT"/>
    <property type="match status" value="1"/>
</dbReference>
<reference evidence="11 12" key="1">
    <citation type="submission" date="2021-11" db="EMBL/GenBank/DDBJ databases">
        <authorList>
            <person name="Depoorter E."/>
        </authorList>
    </citation>
    <scope>NUCLEOTIDE SEQUENCE [LARGE SCALE GENOMIC DNA]</scope>
    <source>
        <strain evidence="11 12">LMG 24286</strain>
    </source>
</reference>
<keyword evidence="5 9" id="KW-0067">ATP-binding</keyword>
<feature type="binding site" evidence="9">
    <location>
        <position position="41"/>
    </location>
    <ligand>
        <name>substrate</name>
    </ligand>
</feature>
<evidence type="ECO:0000256" key="2">
    <source>
        <dbReference type="ARBA" id="ARBA00022679"/>
    </source>
</evidence>
<feature type="site" description="Transition state stabilizer" evidence="9">
    <location>
        <position position="17"/>
    </location>
</feature>
<feature type="binding site" evidence="9">
    <location>
        <begin position="123"/>
        <end position="129"/>
    </location>
    <ligand>
        <name>ATP</name>
        <dbReference type="ChEBI" id="CHEBI:30616"/>
    </ligand>
</feature>
<gene>
    <name evidence="9 11" type="primary">coaD</name>
    <name evidence="11" type="ORF">WGH24286_00652</name>
</gene>
<evidence type="ECO:0000259" key="10">
    <source>
        <dbReference type="Pfam" id="PF01467"/>
    </source>
</evidence>
<dbReference type="EMBL" id="CAKKNT010000005">
    <property type="protein sequence ID" value="CAH0418234.1"/>
    <property type="molecule type" value="Genomic_DNA"/>
</dbReference>
<dbReference type="Proteomes" id="UP000789719">
    <property type="component" value="Unassembled WGS sequence"/>
</dbReference>
<accession>A0ABN8BNS8</accession>
<dbReference type="InterPro" id="IPR004821">
    <property type="entry name" value="Cyt_trans-like"/>
</dbReference>
<dbReference type="RefSeq" id="WP_230098333.1">
    <property type="nucleotide sequence ID" value="NZ_CAKKNT010000005.1"/>
</dbReference>
<dbReference type="NCBIfam" id="TIGR01510">
    <property type="entry name" value="coaD_prev_kdtB"/>
    <property type="match status" value="1"/>
</dbReference>
<dbReference type="HAMAP" id="MF_00151">
    <property type="entry name" value="PPAT_bact"/>
    <property type="match status" value="1"/>
</dbReference>
<feature type="domain" description="Cytidyltransferase-like" evidence="10">
    <location>
        <begin position="5"/>
        <end position="133"/>
    </location>
</feature>
<comment type="subcellular location">
    <subcellularLocation>
        <location evidence="9">Cytoplasm</location>
    </subcellularLocation>
</comment>
<evidence type="ECO:0000256" key="7">
    <source>
        <dbReference type="ARBA" id="ARBA00022993"/>
    </source>
</evidence>
<keyword evidence="4 9" id="KW-0547">Nucleotide-binding</keyword>
<dbReference type="InterPro" id="IPR014729">
    <property type="entry name" value="Rossmann-like_a/b/a_fold"/>
</dbReference>
<dbReference type="InterPro" id="IPR001980">
    <property type="entry name" value="PPAT"/>
</dbReference>
<comment type="pathway">
    <text evidence="9">Cofactor biosynthesis; coenzyme A biosynthesis; CoA from (R)-pantothenate: step 4/5.</text>
</comment>
<keyword evidence="12" id="KW-1185">Reference proteome</keyword>
<evidence type="ECO:0000313" key="12">
    <source>
        <dbReference type="Proteomes" id="UP000789719"/>
    </source>
</evidence>
<keyword evidence="2 9" id="KW-0808">Transferase</keyword>
<protein>
    <recommendedName>
        <fullName evidence="9">Phosphopantetheine adenylyltransferase</fullName>
        <ecNumber evidence="9">2.7.7.3</ecNumber>
    </recommendedName>
    <alternativeName>
        <fullName evidence="9">Dephospho-CoA pyrophosphorylase</fullName>
    </alternativeName>
    <alternativeName>
        <fullName evidence="9">Pantetheine-phosphate adenylyltransferase</fullName>
        <shortName evidence="9">PPAT</shortName>
    </alternativeName>
</protein>
<dbReference type="EC" id="2.7.7.3" evidence="9"/>
<evidence type="ECO:0000313" key="11">
    <source>
        <dbReference type="EMBL" id="CAH0418234.1"/>
    </source>
</evidence>
<sequence>MKIALYPGSFDPLTNGHLDIIERASKLFDRLIVGVGTNTSKTPLFSTPEKITLIHEVTAAFKNVDVIEISGLTVDVMDNLQANYLVRGLRNENDYLYERDIAEMNRSLRPDIETVILMAHHENQNIASSMIKEIAHFGGDVSKLVPKVINDALEIKHAHK</sequence>
<dbReference type="SUPFAM" id="SSF52374">
    <property type="entry name" value="Nucleotidylyl transferase"/>
    <property type="match status" value="1"/>
</dbReference>
<evidence type="ECO:0000256" key="6">
    <source>
        <dbReference type="ARBA" id="ARBA00022842"/>
    </source>
</evidence>
<dbReference type="PANTHER" id="PTHR21342">
    <property type="entry name" value="PHOSPHOPANTETHEINE ADENYLYLTRANSFERASE"/>
    <property type="match status" value="1"/>
</dbReference>
<dbReference type="PANTHER" id="PTHR21342:SF1">
    <property type="entry name" value="PHOSPHOPANTETHEINE ADENYLYLTRANSFERASE"/>
    <property type="match status" value="1"/>
</dbReference>
<evidence type="ECO:0000256" key="3">
    <source>
        <dbReference type="ARBA" id="ARBA00022695"/>
    </source>
</evidence>
<dbReference type="GO" id="GO:0004595">
    <property type="term" value="F:pantetheine-phosphate adenylyltransferase activity"/>
    <property type="evidence" value="ECO:0007669"/>
    <property type="project" value="UniProtKB-EC"/>
</dbReference>
<comment type="function">
    <text evidence="9">Reversibly transfers an adenylyl group from ATP to 4'-phosphopantetheine, yielding dephospho-CoA (dPCoA) and pyrophosphate.</text>
</comment>
<comment type="similarity">
    <text evidence="9">Belongs to the bacterial CoaD family.</text>
</comment>
<dbReference type="Gene3D" id="3.40.50.620">
    <property type="entry name" value="HUPs"/>
    <property type="match status" value="1"/>
</dbReference>
<feature type="binding site" evidence="9">
    <location>
        <position position="87"/>
    </location>
    <ligand>
        <name>substrate</name>
    </ligand>
</feature>
<dbReference type="NCBIfam" id="TIGR00125">
    <property type="entry name" value="cyt_tran_rel"/>
    <property type="match status" value="1"/>
</dbReference>
<evidence type="ECO:0000256" key="5">
    <source>
        <dbReference type="ARBA" id="ARBA00022840"/>
    </source>
</evidence>
<evidence type="ECO:0000256" key="8">
    <source>
        <dbReference type="ARBA" id="ARBA00029346"/>
    </source>
</evidence>
<organism evidence="11 12">
    <name type="scientific">Periweissella ghanensis</name>
    <dbReference type="NCBI Taxonomy" id="467997"/>
    <lineage>
        <taxon>Bacteria</taxon>
        <taxon>Bacillati</taxon>
        <taxon>Bacillota</taxon>
        <taxon>Bacilli</taxon>
        <taxon>Lactobacillales</taxon>
        <taxon>Lactobacillaceae</taxon>
        <taxon>Periweissella</taxon>
    </lineage>
</organism>
<comment type="cofactor">
    <cofactor evidence="9">
        <name>Mg(2+)</name>
        <dbReference type="ChEBI" id="CHEBI:18420"/>
    </cofactor>
</comment>
<feature type="binding site" evidence="9">
    <location>
        <position position="73"/>
    </location>
    <ligand>
        <name>substrate</name>
    </ligand>
</feature>
<dbReference type="PRINTS" id="PR01020">
    <property type="entry name" value="LPSBIOSNTHSS"/>
</dbReference>
<comment type="caution">
    <text evidence="11">The sequence shown here is derived from an EMBL/GenBank/DDBJ whole genome shotgun (WGS) entry which is preliminary data.</text>
</comment>